<dbReference type="CDD" id="cd06579">
    <property type="entry name" value="TM_PBP1_transp_AraH_like"/>
    <property type="match status" value="1"/>
</dbReference>
<dbReference type="GO" id="GO:0005886">
    <property type="term" value="C:plasma membrane"/>
    <property type="evidence" value="ECO:0007669"/>
    <property type="project" value="UniProtKB-SubCell"/>
</dbReference>
<organism evidence="10 11">
    <name type="scientific">Eubacterium ramulus</name>
    <dbReference type="NCBI Taxonomy" id="39490"/>
    <lineage>
        <taxon>Bacteria</taxon>
        <taxon>Bacillati</taxon>
        <taxon>Bacillota</taxon>
        <taxon>Clostridia</taxon>
        <taxon>Eubacteriales</taxon>
        <taxon>Eubacteriaceae</taxon>
        <taxon>Eubacterium</taxon>
    </lineage>
</organism>
<dbReference type="Proteomes" id="UP000245288">
    <property type="component" value="Unassembled WGS sequence"/>
</dbReference>
<dbReference type="PANTHER" id="PTHR32196">
    <property type="entry name" value="ABC TRANSPORTER PERMEASE PROTEIN YPHD-RELATED-RELATED"/>
    <property type="match status" value="1"/>
</dbReference>
<dbReference type="Pfam" id="PF02653">
    <property type="entry name" value="BPD_transp_2"/>
    <property type="match status" value="1"/>
</dbReference>
<feature type="transmembrane region" description="Helical" evidence="9">
    <location>
        <begin position="201"/>
        <end position="223"/>
    </location>
</feature>
<name>A0A2V1JSP9_EUBRA</name>
<gene>
    <name evidence="10" type="ORF">LG34_15815</name>
</gene>
<dbReference type="AlphaFoldDB" id="A0A2V1JSP9"/>
<protein>
    <recommendedName>
        <fullName evidence="8">Autoinducer 2 import system permease protein LsrD</fullName>
    </recommendedName>
</protein>
<evidence type="ECO:0000256" key="5">
    <source>
        <dbReference type="ARBA" id="ARBA00022692"/>
    </source>
</evidence>
<proteinExistence type="predicted"/>
<evidence type="ECO:0000256" key="3">
    <source>
        <dbReference type="ARBA" id="ARBA00022475"/>
    </source>
</evidence>
<feature type="transmembrane region" description="Helical" evidence="9">
    <location>
        <begin position="147"/>
        <end position="170"/>
    </location>
</feature>
<keyword evidence="6 9" id="KW-1133">Transmembrane helix</keyword>
<feature type="transmembrane region" description="Helical" evidence="9">
    <location>
        <begin position="7"/>
        <end position="28"/>
    </location>
</feature>
<feature type="transmembrane region" description="Helical" evidence="9">
    <location>
        <begin position="40"/>
        <end position="58"/>
    </location>
</feature>
<evidence type="ECO:0000256" key="7">
    <source>
        <dbReference type="ARBA" id="ARBA00023136"/>
    </source>
</evidence>
<feature type="transmembrane region" description="Helical" evidence="9">
    <location>
        <begin position="88"/>
        <end position="109"/>
    </location>
</feature>
<evidence type="ECO:0000256" key="6">
    <source>
        <dbReference type="ARBA" id="ARBA00022989"/>
    </source>
</evidence>
<evidence type="ECO:0000256" key="9">
    <source>
        <dbReference type="SAM" id="Phobius"/>
    </source>
</evidence>
<evidence type="ECO:0000256" key="8">
    <source>
        <dbReference type="ARBA" id="ARBA00039381"/>
    </source>
</evidence>
<evidence type="ECO:0000256" key="2">
    <source>
        <dbReference type="ARBA" id="ARBA00022448"/>
    </source>
</evidence>
<comment type="caution">
    <text evidence="10">The sequence shown here is derived from an EMBL/GenBank/DDBJ whole genome shotgun (WGS) entry which is preliminary data.</text>
</comment>
<keyword evidence="7 9" id="KW-0472">Membrane</keyword>
<feature type="transmembrane region" description="Helical" evidence="9">
    <location>
        <begin position="235"/>
        <end position="252"/>
    </location>
</feature>
<dbReference type="OrthoDB" id="1765588at2"/>
<evidence type="ECO:0000256" key="4">
    <source>
        <dbReference type="ARBA" id="ARBA00022519"/>
    </source>
</evidence>
<evidence type="ECO:0000256" key="1">
    <source>
        <dbReference type="ARBA" id="ARBA00004651"/>
    </source>
</evidence>
<dbReference type="PANTHER" id="PTHR32196:SF71">
    <property type="entry name" value="AUTOINDUCER 2 IMPORT SYSTEM PERMEASE PROTEIN LSRD"/>
    <property type="match status" value="1"/>
</dbReference>
<reference evidence="10 11" key="1">
    <citation type="submission" date="2014-09" db="EMBL/GenBank/DDBJ databases">
        <title>Butyrate-producing bacteria isolated from human gut.</title>
        <authorList>
            <person name="Zhang Q."/>
            <person name="Zhao L."/>
        </authorList>
    </citation>
    <scope>NUCLEOTIDE SEQUENCE [LARGE SCALE GENOMIC DNA]</scope>
    <source>
        <strain evidence="10 11">21</strain>
    </source>
</reference>
<accession>A0A2V1JSP9</accession>
<evidence type="ECO:0000313" key="10">
    <source>
        <dbReference type="EMBL" id="PWE85458.1"/>
    </source>
</evidence>
<keyword evidence="2" id="KW-0813">Transport</keyword>
<keyword evidence="3" id="KW-1003">Cell membrane</keyword>
<feature type="transmembrane region" description="Helical" evidence="9">
    <location>
        <begin position="285"/>
        <end position="302"/>
    </location>
</feature>
<dbReference type="RefSeq" id="WP_109216810.1">
    <property type="nucleotide sequence ID" value="NZ_JRFU01000199.1"/>
</dbReference>
<keyword evidence="11" id="KW-1185">Reference proteome</keyword>
<keyword evidence="4" id="KW-0997">Cell inner membrane</keyword>
<sequence>MRKKIHVLDVMPIIIMLGLFVFFAIGSHGNTITLFNIKNIVIQTVPVALGALGVIFVVSIGSTDISVGANAALSATIAALISQSTSEFLMIPLTLVISTLIGAFLGWIITKFKTDSFMTTLASLIGLRGLMNFILSLKTVTAPRYLLTISSFKVSLIILVIFVVIVFFVFEKTKFGYYCKSMGENERTVKAIGINTNKIRFICFCISGFMAGVFGFILLGKVSGASSTLCNMMEMKIQMAIFLGGILVTGGFSSKLFKAIIGSFTIVIIENGLVSCGVATSPSEIIEGILLIVILCVTIYSNKMALKKSDMELLLAKDAKDA</sequence>
<dbReference type="InterPro" id="IPR001851">
    <property type="entry name" value="ABC_transp_permease"/>
</dbReference>
<dbReference type="EMBL" id="JRFU01000199">
    <property type="protein sequence ID" value="PWE85458.1"/>
    <property type="molecule type" value="Genomic_DNA"/>
</dbReference>
<comment type="subcellular location">
    <subcellularLocation>
        <location evidence="1">Cell membrane</location>
        <topology evidence="1">Multi-pass membrane protein</topology>
    </subcellularLocation>
</comment>
<feature type="transmembrane region" description="Helical" evidence="9">
    <location>
        <begin position="259"/>
        <end position="279"/>
    </location>
</feature>
<dbReference type="GO" id="GO:0022857">
    <property type="term" value="F:transmembrane transporter activity"/>
    <property type="evidence" value="ECO:0007669"/>
    <property type="project" value="InterPro"/>
</dbReference>
<keyword evidence="5 9" id="KW-0812">Transmembrane</keyword>
<evidence type="ECO:0000313" key="11">
    <source>
        <dbReference type="Proteomes" id="UP000245288"/>
    </source>
</evidence>